<evidence type="ECO:0000313" key="5">
    <source>
        <dbReference type="Proteomes" id="UP000799324"/>
    </source>
</evidence>
<dbReference type="OrthoDB" id="20872at2759"/>
<dbReference type="Proteomes" id="UP000799324">
    <property type="component" value="Unassembled WGS sequence"/>
</dbReference>
<feature type="region of interest" description="Disordered" evidence="1">
    <location>
        <begin position="257"/>
        <end position="279"/>
    </location>
</feature>
<keyword evidence="5" id="KW-1185">Reference proteome</keyword>
<dbReference type="EMBL" id="MU004379">
    <property type="protein sequence ID" value="KAF2653564.1"/>
    <property type="molecule type" value="Genomic_DNA"/>
</dbReference>
<dbReference type="Pfam" id="PF06985">
    <property type="entry name" value="HET"/>
    <property type="match status" value="1"/>
</dbReference>
<feature type="domain" description="DUF8212" evidence="3">
    <location>
        <begin position="220"/>
        <end position="307"/>
    </location>
</feature>
<dbReference type="Pfam" id="PF26640">
    <property type="entry name" value="DUF8212"/>
    <property type="match status" value="1"/>
</dbReference>
<dbReference type="PANTHER" id="PTHR10622:SF10">
    <property type="entry name" value="HET DOMAIN-CONTAINING PROTEIN"/>
    <property type="match status" value="1"/>
</dbReference>
<evidence type="ECO:0000256" key="1">
    <source>
        <dbReference type="SAM" id="MobiDB-lite"/>
    </source>
</evidence>
<dbReference type="InterPro" id="IPR058525">
    <property type="entry name" value="DUF8212"/>
</dbReference>
<name>A0A6A6T4W0_9PLEO</name>
<dbReference type="InterPro" id="IPR010730">
    <property type="entry name" value="HET"/>
</dbReference>
<dbReference type="AlphaFoldDB" id="A0A6A6T4W0"/>
<evidence type="ECO:0000313" key="4">
    <source>
        <dbReference type="EMBL" id="KAF2653564.1"/>
    </source>
</evidence>
<accession>A0A6A6T4W0</accession>
<protein>
    <submittedName>
        <fullName evidence="4">HET-domain-containing protein</fullName>
    </submittedName>
</protein>
<gene>
    <name evidence="4" type="ORF">K491DRAFT_694621</name>
</gene>
<organism evidence="4 5">
    <name type="scientific">Lophiostoma macrostomum CBS 122681</name>
    <dbReference type="NCBI Taxonomy" id="1314788"/>
    <lineage>
        <taxon>Eukaryota</taxon>
        <taxon>Fungi</taxon>
        <taxon>Dikarya</taxon>
        <taxon>Ascomycota</taxon>
        <taxon>Pezizomycotina</taxon>
        <taxon>Dothideomycetes</taxon>
        <taxon>Pleosporomycetidae</taxon>
        <taxon>Pleosporales</taxon>
        <taxon>Lophiostomataceae</taxon>
        <taxon>Lophiostoma</taxon>
    </lineage>
</organism>
<proteinExistence type="predicted"/>
<feature type="domain" description="Heterokaryon incompatibility" evidence="2">
    <location>
        <begin position="22"/>
        <end position="114"/>
    </location>
</feature>
<evidence type="ECO:0000259" key="3">
    <source>
        <dbReference type="Pfam" id="PF26640"/>
    </source>
</evidence>
<evidence type="ECO:0000259" key="2">
    <source>
        <dbReference type="Pfam" id="PF06985"/>
    </source>
</evidence>
<sequence>MRLLDVQTKKLHTFYGDQIPPYAILSHMWFQDHEEVSFQQIQNPWKCRSILGFQKIEFLCQQAKKDGYHWAWCDTCCIDKSSSTELSESINSMFNWYRNSKICYAYLSDTDKARSDNYLRSRWWTRSWTLQELLASRKMIIYDRNWSGIGEKSNLTAAISGLTGIDEETLREPDHMMFRSIAQRMSWASSRKATRSEDVAYSLLGIFGIHMTLRYGEGSYAFVRLQRKIMQRTNDQSLFAWGFSHLTIHDIVDSAFGTSNEDDKSEESTNDSQTTFMDPNLSEELDSSLYGMFADHPRRFRSCGDLVFHHRHAPYAHSAEHNGALQLEISMAYHPPALALPKGGYGYRIGLLPCSLKSHPHDLVGFFLRRWTTGQRFQRVSPGSDVFTFVIHSKEAAIEETGKVWIDHILWLLQDKYSELEESSIRVSIVINGSLIRYMGYEFVGALPASWAWDSTRSALLLKTSHVRQDRMVIGFQNKFTSQILCIVLGLTISRYGSPTLKGIKVMHLELTGRDSRTGTQEAIQRTLMMAMDESISLGTDNRSTLDSIEAYIAPRKIFNQVIYTLNFTEPARAIESGMPRKMAG</sequence>
<dbReference type="PANTHER" id="PTHR10622">
    <property type="entry name" value="HET DOMAIN-CONTAINING PROTEIN"/>
    <property type="match status" value="1"/>
</dbReference>
<reference evidence="4" key="1">
    <citation type="journal article" date="2020" name="Stud. Mycol.">
        <title>101 Dothideomycetes genomes: a test case for predicting lifestyles and emergence of pathogens.</title>
        <authorList>
            <person name="Haridas S."/>
            <person name="Albert R."/>
            <person name="Binder M."/>
            <person name="Bloem J."/>
            <person name="Labutti K."/>
            <person name="Salamov A."/>
            <person name="Andreopoulos B."/>
            <person name="Baker S."/>
            <person name="Barry K."/>
            <person name="Bills G."/>
            <person name="Bluhm B."/>
            <person name="Cannon C."/>
            <person name="Castanera R."/>
            <person name="Culley D."/>
            <person name="Daum C."/>
            <person name="Ezra D."/>
            <person name="Gonzalez J."/>
            <person name="Henrissat B."/>
            <person name="Kuo A."/>
            <person name="Liang C."/>
            <person name="Lipzen A."/>
            <person name="Lutzoni F."/>
            <person name="Magnuson J."/>
            <person name="Mondo S."/>
            <person name="Nolan M."/>
            <person name="Ohm R."/>
            <person name="Pangilinan J."/>
            <person name="Park H.-J."/>
            <person name="Ramirez L."/>
            <person name="Alfaro M."/>
            <person name="Sun H."/>
            <person name="Tritt A."/>
            <person name="Yoshinaga Y."/>
            <person name="Zwiers L.-H."/>
            <person name="Turgeon B."/>
            <person name="Goodwin S."/>
            <person name="Spatafora J."/>
            <person name="Crous P."/>
            <person name="Grigoriev I."/>
        </authorList>
    </citation>
    <scope>NUCLEOTIDE SEQUENCE</scope>
    <source>
        <strain evidence="4">CBS 122681</strain>
    </source>
</reference>